<evidence type="ECO:0000256" key="2">
    <source>
        <dbReference type="ARBA" id="ARBA00010735"/>
    </source>
</evidence>
<dbReference type="PANTHER" id="PTHR34979">
    <property type="entry name" value="INNER MEMBRANE PROTEIN YGAZ"/>
    <property type="match status" value="1"/>
</dbReference>
<evidence type="ECO:0000256" key="6">
    <source>
        <dbReference type="ARBA" id="ARBA00022989"/>
    </source>
</evidence>
<keyword evidence="3" id="KW-0813">Transport</keyword>
<keyword evidence="4" id="KW-1003">Cell membrane</keyword>
<dbReference type="RefSeq" id="WP_245195543.1">
    <property type="nucleotide sequence ID" value="NZ_JBHUIJ010000008.1"/>
</dbReference>
<dbReference type="Pfam" id="PF03591">
    <property type="entry name" value="AzlC"/>
    <property type="match status" value="1"/>
</dbReference>
<evidence type="ECO:0000256" key="1">
    <source>
        <dbReference type="ARBA" id="ARBA00004651"/>
    </source>
</evidence>
<protein>
    <submittedName>
        <fullName evidence="9">AzlC family ABC transporter permease</fullName>
    </submittedName>
</protein>
<accession>A0ABW5CM59</accession>
<dbReference type="Proteomes" id="UP001597371">
    <property type="component" value="Unassembled WGS sequence"/>
</dbReference>
<keyword evidence="6 8" id="KW-1133">Transmembrane helix</keyword>
<evidence type="ECO:0000256" key="8">
    <source>
        <dbReference type="SAM" id="Phobius"/>
    </source>
</evidence>
<proteinExistence type="inferred from homology"/>
<name>A0ABW5CM59_9HYPH</name>
<comment type="subcellular location">
    <subcellularLocation>
        <location evidence="1">Cell membrane</location>
        <topology evidence="1">Multi-pass membrane protein</topology>
    </subcellularLocation>
</comment>
<feature type="transmembrane region" description="Helical" evidence="8">
    <location>
        <begin position="175"/>
        <end position="192"/>
    </location>
</feature>
<keyword evidence="10" id="KW-1185">Reference proteome</keyword>
<feature type="transmembrane region" description="Helical" evidence="8">
    <location>
        <begin position="29"/>
        <end position="48"/>
    </location>
</feature>
<comment type="caution">
    <text evidence="9">The sequence shown here is derived from an EMBL/GenBank/DDBJ whole genome shotgun (WGS) entry which is preliminary data.</text>
</comment>
<keyword evidence="5 8" id="KW-0812">Transmembrane</keyword>
<comment type="similarity">
    <text evidence="2">Belongs to the AzlC family.</text>
</comment>
<sequence>MPDLQGGRSLPSHGAVSSWADVRQGAREVLPLLIALMPFGALFGTLAVDSGLTVAQTVGFSATVYAGASQFVALQLLALSSPIWSILIAVVALNFRHVLYSASIGRHLGHFSRGEKAAAFFVLVDPLFAAAEERVGHRRLTRSYYFTFGLMLYVGWSVSTLLGAIFGGLIEDQRAFGFDLILPVYFIAQTMAFRQRAGFLPVAGVAAIVSILVYVTIGSPWHVTLGGLAGIAVAALRRPAGNGAP</sequence>
<evidence type="ECO:0000256" key="7">
    <source>
        <dbReference type="ARBA" id="ARBA00023136"/>
    </source>
</evidence>
<keyword evidence="7 8" id="KW-0472">Membrane</keyword>
<feature type="transmembrane region" description="Helical" evidence="8">
    <location>
        <begin position="144"/>
        <end position="169"/>
    </location>
</feature>
<dbReference type="EMBL" id="JBHUIJ010000008">
    <property type="protein sequence ID" value="MFD2237351.1"/>
    <property type="molecule type" value="Genomic_DNA"/>
</dbReference>
<reference evidence="10" key="1">
    <citation type="journal article" date="2019" name="Int. J. Syst. Evol. Microbiol.">
        <title>The Global Catalogue of Microorganisms (GCM) 10K type strain sequencing project: providing services to taxonomists for standard genome sequencing and annotation.</title>
        <authorList>
            <consortium name="The Broad Institute Genomics Platform"/>
            <consortium name="The Broad Institute Genome Sequencing Center for Infectious Disease"/>
            <person name="Wu L."/>
            <person name="Ma J."/>
        </authorList>
    </citation>
    <scope>NUCLEOTIDE SEQUENCE [LARGE SCALE GENOMIC DNA]</scope>
    <source>
        <strain evidence="10">ZS-35-S2</strain>
    </source>
</reference>
<organism evidence="9 10">
    <name type="scientific">Aureimonas populi</name>
    <dbReference type="NCBI Taxonomy" id="1701758"/>
    <lineage>
        <taxon>Bacteria</taxon>
        <taxon>Pseudomonadati</taxon>
        <taxon>Pseudomonadota</taxon>
        <taxon>Alphaproteobacteria</taxon>
        <taxon>Hyphomicrobiales</taxon>
        <taxon>Aurantimonadaceae</taxon>
        <taxon>Aureimonas</taxon>
    </lineage>
</organism>
<gene>
    <name evidence="9" type="ORF">ACFSKQ_07715</name>
</gene>
<feature type="transmembrane region" description="Helical" evidence="8">
    <location>
        <begin position="199"/>
        <end position="217"/>
    </location>
</feature>
<feature type="transmembrane region" description="Helical" evidence="8">
    <location>
        <begin position="68"/>
        <end position="93"/>
    </location>
</feature>
<dbReference type="InterPro" id="IPR011606">
    <property type="entry name" value="Brnchd-chn_aa_trnsp_permease"/>
</dbReference>
<evidence type="ECO:0000256" key="5">
    <source>
        <dbReference type="ARBA" id="ARBA00022692"/>
    </source>
</evidence>
<evidence type="ECO:0000256" key="4">
    <source>
        <dbReference type="ARBA" id="ARBA00022475"/>
    </source>
</evidence>
<dbReference type="PANTHER" id="PTHR34979:SF1">
    <property type="entry name" value="INNER MEMBRANE PROTEIN YGAZ"/>
    <property type="match status" value="1"/>
</dbReference>
<evidence type="ECO:0000256" key="3">
    <source>
        <dbReference type="ARBA" id="ARBA00022448"/>
    </source>
</evidence>
<evidence type="ECO:0000313" key="9">
    <source>
        <dbReference type="EMBL" id="MFD2237351.1"/>
    </source>
</evidence>
<evidence type="ECO:0000313" key="10">
    <source>
        <dbReference type="Proteomes" id="UP001597371"/>
    </source>
</evidence>